<feature type="domain" description="Alpha-(1,3)-fucosyltransferase FucT N-terminal" evidence="5">
    <location>
        <begin position="64"/>
        <end position="136"/>
    </location>
</feature>
<dbReference type="PANTHER" id="PTHR11929">
    <property type="entry name" value="ALPHA- 1,3 -FUCOSYLTRANSFERASE"/>
    <property type="match status" value="1"/>
</dbReference>
<evidence type="ECO:0000256" key="3">
    <source>
        <dbReference type="ARBA" id="ARBA00022679"/>
    </source>
</evidence>
<evidence type="ECO:0000313" key="6">
    <source>
        <dbReference type="EMBL" id="ERJ94484.1"/>
    </source>
</evidence>
<reference evidence="6 7" key="1">
    <citation type="submission" date="2013-08" db="EMBL/GenBank/DDBJ databases">
        <authorList>
            <person name="Weinstock G."/>
            <person name="Sodergren E."/>
            <person name="Wylie T."/>
            <person name="Fulton L."/>
            <person name="Fulton R."/>
            <person name="Fronick C."/>
            <person name="O'Laughlin M."/>
            <person name="Godfrey J."/>
            <person name="Miner T."/>
            <person name="Herter B."/>
            <person name="Appelbaum E."/>
            <person name="Cordes M."/>
            <person name="Lek S."/>
            <person name="Wollam A."/>
            <person name="Pepin K.H."/>
            <person name="Palsikar V.B."/>
            <person name="Mitreva M."/>
            <person name="Wilson R.K."/>
        </authorList>
    </citation>
    <scope>NUCLEOTIDE SEQUENCE [LARGE SCALE GENOMIC DNA]</scope>
    <source>
        <strain evidence="6 7">ATCC 700332</strain>
    </source>
</reference>
<organism evidence="6 7">
    <name type="scientific">Treponema lecithinolyticum ATCC 700332</name>
    <dbReference type="NCBI Taxonomy" id="1321815"/>
    <lineage>
        <taxon>Bacteria</taxon>
        <taxon>Pseudomonadati</taxon>
        <taxon>Spirochaetota</taxon>
        <taxon>Spirochaetia</taxon>
        <taxon>Spirochaetales</taxon>
        <taxon>Treponemataceae</taxon>
        <taxon>Treponema</taxon>
    </lineage>
</organism>
<dbReference type="EMBL" id="AWVH01000002">
    <property type="protein sequence ID" value="ERJ94484.1"/>
    <property type="molecule type" value="Genomic_DNA"/>
</dbReference>
<evidence type="ECO:0000313" key="7">
    <source>
        <dbReference type="Proteomes" id="UP000016649"/>
    </source>
</evidence>
<dbReference type="Proteomes" id="UP000016649">
    <property type="component" value="Unassembled WGS sequence"/>
</dbReference>
<feature type="domain" description="Fucosyltransferase C-terminal" evidence="4">
    <location>
        <begin position="163"/>
        <end position="296"/>
    </location>
</feature>
<evidence type="ECO:0008006" key="8">
    <source>
        <dbReference type="Google" id="ProtNLM"/>
    </source>
</evidence>
<evidence type="ECO:0000256" key="1">
    <source>
        <dbReference type="ARBA" id="ARBA00008919"/>
    </source>
</evidence>
<dbReference type="PANTHER" id="PTHR11929:SF194">
    <property type="entry name" value="ALPHA-(1,3)-FUCOSYLTRANSFERASE 10"/>
    <property type="match status" value="1"/>
</dbReference>
<comment type="caution">
    <text evidence="6">The sequence shown here is derived from an EMBL/GenBank/DDBJ whole genome shotgun (WGS) entry which is preliminary data.</text>
</comment>
<gene>
    <name evidence="6" type="ORF">HMPREF9193_00017</name>
</gene>
<name>A0ABN0P1P3_TRELE</name>
<evidence type="ECO:0000256" key="2">
    <source>
        <dbReference type="ARBA" id="ARBA00022676"/>
    </source>
</evidence>
<evidence type="ECO:0000259" key="4">
    <source>
        <dbReference type="Pfam" id="PF00852"/>
    </source>
</evidence>
<dbReference type="InterPro" id="IPR041058">
    <property type="entry name" value="FucT_N"/>
</dbReference>
<dbReference type="InterPro" id="IPR055270">
    <property type="entry name" value="Glyco_tran_10_C"/>
</dbReference>
<dbReference type="Pfam" id="PF18025">
    <property type="entry name" value="FucT_N"/>
    <property type="match status" value="1"/>
</dbReference>
<dbReference type="Gene3D" id="3.40.50.11660">
    <property type="entry name" value="Glycosyl transferase family 10, C-terminal domain"/>
    <property type="match status" value="1"/>
</dbReference>
<accession>A0ABN0P1P3</accession>
<keyword evidence="3" id="KW-0808">Transferase</keyword>
<keyword evidence="2" id="KW-0328">Glycosyltransferase</keyword>
<evidence type="ECO:0000259" key="5">
    <source>
        <dbReference type="Pfam" id="PF18025"/>
    </source>
</evidence>
<protein>
    <recommendedName>
        <fullName evidence="8">Alpha-(1,3)-fucosyltransferase FucT N-terminal domain-containing protein</fullName>
    </recommendedName>
</protein>
<dbReference type="Pfam" id="PF00852">
    <property type="entry name" value="Glyco_transf_10"/>
    <property type="match status" value="1"/>
</dbReference>
<sequence>MYNMLKRLCNFFLSCLCYFKEACVSIFDRRKRYNFVNFMHEDKKWYESFLFNKCLPDPENWRLSQFNPHLEYYSVFGIRKKMLRSKAPCKVFWTGEDTQCNFPEYRDNCVNDCTISLGFDFDDSHNYLRYPLWLLYYFGFSLDKDKIAEQVTSFNRRNSAFDDKKNKFCAMIARHDRNGIRKQIIDVLSVVDTVSCPGAAYHNDNELIENYHDQKVEYLKGFKFNICPENTSTKGYVTEKLFQAFDAGCIPIYWGGDCVPESEVINPKSYILYDGTSDIICTVKRLYTDPHAYSEFKKEKPLLDSAVDYIYSTNKKLKELFNRYISV</sequence>
<proteinExistence type="inferred from homology"/>
<keyword evidence="7" id="KW-1185">Reference proteome</keyword>
<dbReference type="InterPro" id="IPR038577">
    <property type="entry name" value="GT10-like_C_sf"/>
</dbReference>
<dbReference type="InterPro" id="IPR001503">
    <property type="entry name" value="Glyco_trans_10"/>
</dbReference>
<dbReference type="SUPFAM" id="SSF53756">
    <property type="entry name" value="UDP-Glycosyltransferase/glycogen phosphorylase"/>
    <property type="match status" value="1"/>
</dbReference>
<comment type="similarity">
    <text evidence="1">Belongs to the glycosyltransferase 10 family.</text>
</comment>